<dbReference type="InterPro" id="IPR001188">
    <property type="entry name" value="Sperm_putr-bd"/>
</dbReference>
<organism evidence="6 7">
    <name type="scientific">Labrys monachus</name>
    <dbReference type="NCBI Taxonomy" id="217067"/>
    <lineage>
        <taxon>Bacteria</taxon>
        <taxon>Pseudomonadati</taxon>
        <taxon>Pseudomonadota</taxon>
        <taxon>Alphaproteobacteria</taxon>
        <taxon>Hyphomicrobiales</taxon>
        <taxon>Xanthobacteraceae</taxon>
        <taxon>Labrys</taxon>
    </lineage>
</organism>
<dbReference type="PANTHER" id="PTHR30222">
    <property type="entry name" value="SPERMIDINE/PUTRESCINE-BINDING PERIPLASMIC PROTEIN"/>
    <property type="match status" value="1"/>
</dbReference>
<sequence>MKLTIAACAAAVALALGVSGAALAQSKGEVRLLTYEGYADPAWVKEFQDETGIAVKVTYVGGVDEQIAKMKASNGKDYDVVAVDTASLKAFADQKLVAPIDKSKFTSFDNLLPQFQPMANATFDNVTYGIPWAWGSLGLVYDKKTFPQAPTSWSVLWDPQYKGKVISLDDANNCVNFAAIALGIKDPFKLDDAQFAQVKQKLVDLKHNLLTYFAGFDEGTTIWSENNVVLMFSMGELNAINLKKKGFDVGYTIPKEGAVGWLDNLTVSAGSPHPEFAYAWINFAFQKKIGADMAVKSGWASTTAPAEGMDYADKLIWAKNPEDYNRRQALWNEVKASN</sequence>
<feature type="signal peptide" evidence="5">
    <location>
        <begin position="1"/>
        <end position="24"/>
    </location>
</feature>
<dbReference type="InterPro" id="IPR006059">
    <property type="entry name" value="SBP"/>
</dbReference>
<accession>A0ABU0FNU5</accession>
<evidence type="ECO:0000256" key="3">
    <source>
        <dbReference type="ARBA" id="ARBA00022729"/>
    </source>
</evidence>
<evidence type="ECO:0000256" key="5">
    <source>
        <dbReference type="SAM" id="SignalP"/>
    </source>
</evidence>
<evidence type="ECO:0000313" key="6">
    <source>
        <dbReference type="EMBL" id="MDQ0395700.1"/>
    </source>
</evidence>
<dbReference type="EMBL" id="JAUSVK010000001">
    <property type="protein sequence ID" value="MDQ0395700.1"/>
    <property type="molecule type" value="Genomic_DNA"/>
</dbReference>
<dbReference type="PRINTS" id="PR00909">
    <property type="entry name" value="SPERMDNBNDNG"/>
</dbReference>
<keyword evidence="2" id="KW-0813">Transport</keyword>
<evidence type="ECO:0000256" key="4">
    <source>
        <dbReference type="ARBA" id="ARBA00022764"/>
    </source>
</evidence>
<dbReference type="PANTHER" id="PTHR30222:SF17">
    <property type="entry name" value="SPERMIDINE_PUTRESCINE-BINDING PERIPLASMIC PROTEIN"/>
    <property type="match status" value="1"/>
</dbReference>
<comment type="subcellular location">
    <subcellularLocation>
        <location evidence="1">Periplasm</location>
    </subcellularLocation>
</comment>
<dbReference type="Pfam" id="PF13416">
    <property type="entry name" value="SBP_bac_8"/>
    <property type="match status" value="1"/>
</dbReference>
<dbReference type="Proteomes" id="UP001237448">
    <property type="component" value="Unassembled WGS sequence"/>
</dbReference>
<keyword evidence="3 5" id="KW-0732">Signal</keyword>
<dbReference type="Gene3D" id="3.40.190.10">
    <property type="entry name" value="Periplasmic binding protein-like II"/>
    <property type="match status" value="2"/>
</dbReference>
<proteinExistence type="predicted"/>
<dbReference type="RefSeq" id="WP_307434799.1">
    <property type="nucleotide sequence ID" value="NZ_JAUSVK010000001.1"/>
</dbReference>
<feature type="chain" id="PRO_5046628101" evidence="5">
    <location>
        <begin position="25"/>
        <end position="338"/>
    </location>
</feature>
<evidence type="ECO:0000313" key="7">
    <source>
        <dbReference type="Proteomes" id="UP001237448"/>
    </source>
</evidence>
<dbReference type="SUPFAM" id="SSF53850">
    <property type="entry name" value="Periplasmic binding protein-like II"/>
    <property type="match status" value="1"/>
</dbReference>
<comment type="caution">
    <text evidence="6">The sequence shown here is derived from an EMBL/GenBank/DDBJ whole genome shotgun (WGS) entry which is preliminary data.</text>
</comment>
<reference evidence="6 7" key="1">
    <citation type="submission" date="2023-07" db="EMBL/GenBank/DDBJ databases">
        <title>Genomic Encyclopedia of Type Strains, Phase IV (KMG-IV): sequencing the most valuable type-strain genomes for metagenomic binning, comparative biology and taxonomic classification.</title>
        <authorList>
            <person name="Goeker M."/>
        </authorList>
    </citation>
    <scope>NUCLEOTIDE SEQUENCE [LARGE SCALE GENOMIC DNA]</scope>
    <source>
        <strain evidence="6 7">DSM 5896</strain>
    </source>
</reference>
<evidence type="ECO:0000256" key="2">
    <source>
        <dbReference type="ARBA" id="ARBA00022448"/>
    </source>
</evidence>
<keyword evidence="7" id="KW-1185">Reference proteome</keyword>
<keyword evidence="4" id="KW-0574">Periplasm</keyword>
<name>A0ABU0FNU5_9HYPH</name>
<gene>
    <name evidence="6" type="ORF">J3R73_005492</name>
</gene>
<protein>
    <submittedName>
        <fullName evidence="6">Spermidine/putrescine transport system substrate-binding protein/spermidine/putrescine transport system substrate-binding protein</fullName>
    </submittedName>
</protein>
<evidence type="ECO:0000256" key="1">
    <source>
        <dbReference type="ARBA" id="ARBA00004418"/>
    </source>
</evidence>